<dbReference type="PIRSF" id="PIRSF000025">
    <property type="entry name" value="Cytc_Bsub_c550"/>
    <property type="match status" value="1"/>
</dbReference>
<evidence type="ECO:0000256" key="2">
    <source>
        <dbReference type="ARBA" id="ARBA00022617"/>
    </source>
</evidence>
<dbReference type="GO" id="GO:0009055">
    <property type="term" value="F:electron transfer activity"/>
    <property type="evidence" value="ECO:0007669"/>
    <property type="project" value="InterPro"/>
</dbReference>
<dbReference type="SUPFAM" id="SSF46626">
    <property type="entry name" value="Cytochrome c"/>
    <property type="match status" value="1"/>
</dbReference>
<evidence type="ECO:0000313" key="11">
    <source>
        <dbReference type="Proteomes" id="UP000308230"/>
    </source>
</evidence>
<dbReference type="PROSITE" id="PS51007">
    <property type="entry name" value="CYTC"/>
    <property type="match status" value="1"/>
</dbReference>
<dbReference type="PANTHER" id="PTHR37823">
    <property type="entry name" value="CYTOCHROME C-553-LIKE"/>
    <property type="match status" value="1"/>
</dbReference>
<reference evidence="10 11" key="1">
    <citation type="submission" date="2019-04" db="EMBL/GenBank/DDBJ databases">
        <title>Bacillus caeni sp. nov., a bacterium isolated from mangrove sediment.</title>
        <authorList>
            <person name="Huang H."/>
            <person name="Mo K."/>
            <person name="Hu Y."/>
        </authorList>
    </citation>
    <scope>NUCLEOTIDE SEQUENCE [LARGE SCALE GENOMIC DNA]</scope>
    <source>
        <strain evidence="10 11">HB172195</strain>
    </source>
</reference>
<keyword evidence="5 7" id="KW-0408">Iron</keyword>
<keyword evidence="3 7" id="KW-0479">Metal-binding</keyword>
<dbReference type="Proteomes" id="UP000308230">
    <property type="component" value="Unassembled WGS sequence"/>
</dbReference>
<keyword evidence="2 6" id="KW-0349">Heme</keyword>
<dbReference type="InterPro" id="IPR036909">
    <property type="entry name" value="Cyt_c-like_dom_sf"/>
</dbReference>
<feature type="binding site" description="covalent" evidence="6">
    <location>
        <position position="55"/>
    </location>
    <ligand>
        <name>heme c</name>
        <dbReference type="ChEBI" id="CHEBI:61717"/>
    </ligand>
</feature>
<keyword evidence="8" id="KW-1133">Transmembrane helix</keyword>
<feature type="transmembrane region" description="Helical" evidence="8">
    <location>
        <begin position="6"/>
        <end position="28"/>
    </location>
</feature>
<accession>A0A5R9FES0</accession>
<feature type="binding site" description="covalent" evidence="6">
    <location>
        <position position="58"/>
    </location>
    <ligand>
        <name>heme c</name>
        <dbReference type="ChEBI" id="CHEBI:61717"/>
    </ligand>
</feature>
<gene>
    <name evidence="10" type="ORF">FCL54_03475</name>
</gene>
<dbReference type="InterPro" id="IPR054780">
    <property type="entry name" value="Cytochro_C550_firm"/>
</dbReference>
<keyword evidence="8" id="KW-0812">Transmembrane</keyword>
<comment type="PTM">
    <text evidence="6">Binds 1 heme c group covalently per subunit.</text>
</comment>
<keyword evidence="11" id="KW-1185">Reference proteome</keyword>
<dbReference type="GO" id="GO:0016020">
    <property type="term" value="C:membrane"/>
    <property type="evidence" value="ECO:0007669"/>
    <property type="project" value="InterPro"/>
</dbReference>
<dbReference type="GO" id="GO:0005506">
    <property type="term" value="F:iron ion binding"/>
    <property type="evidence" value="ECO:0007669"/>
    <property type="project" value="InterPro"/>
</dbReference>
<dbReference type="InterPro" id="IPR009056">
    <property type="entry name" value="Cyt_c-like_dom"/>
</dbReference>
<keyword evidence="1" id="KW-0813">Transport</keyword>
<evidence type="ECO:0000256" key="1">
    <source>
        <dbReference type="ARBA" id="ARBA00022448"/>
    </source>
</evidence>
<feature type="binding site" description="axial binding residue" evidence="7">
    <location>
        <position position="95"/>
    </location>
    <ligand>
        <name>heme c</name>
        <dbReference type="ChEBI" id="CHEBI:61717"/>
    </ligand>
    <ligandPart>
        <name>Fe</name>
        <dbReference type="ChEBI" id="CHEBI:18248"/>
    </ligandPart>
</feature>
<keyword evidence="4" id="KW-0249">Electron transport</keyword>
<evidence type="ECO:0000256" key="3">
    <source>
        <dbReference type="ARBA" id="ARBA00022723"/>
    </source>
</evidence>
<evidence type="ECO:0000313" key="10">
    <source>
        <dbReference type="EMBL" id="TLS39373.1"/>
    </source>
</evidence>
<dbReference type="EMBL" id="SWLG01000001">
    <property type="protein sequence ID" value="TLS39373.1"/>
    <property type="molecule type" value="Genomic_DNA"/>
</dbReference>
<evidence type="ECO:0000259" key="9">
    <source>
        <dbReference type="PROSITE" id="PS51007"/>
    </source>
</evidence>
<dbReference type="Gene3D" id="1.10.760.10">
    <property type="entry name" value="Cytochrome c-like domain"/>
    <property type="match status" value="1"/>
</dbReference>
<dbReference type="InterPro" id="IPR012218">
    <property type="entry name" value="Cyt_c_BACSU-c550-type"/>
</dbReference>
<name>A0A5R9FES0_9BACL</name>
<feature type="domain" description="Cytochrome c" evidence="9">
    <location>
        <begin position="42"/>
        <end position="116"/>
    </location>
</feature>
<organism evidence="10 11">
    <name type="scientific">Exobacillus caeni</name>
    <dbReference type="NCBI Taxonomy" id="2574798"/>
    <lineage>
        <taxon>Bacteria</taxon>
        <taxon>Bacillati</taxon>
        <taxon>Bacillota</taxon>
        <taxon>Bacilli</taxon>
        <taxon>Bacillales</taxon>
        <taxon>Guptibacillaceae</taxon>
        <taxon>Exobacillus</taxon>
    </lineage>
</organism>
<dbReference type="GO" id="GO:0020037">
    <property type="term" value="F:heme binding"/>
    <property type="evidence" value="ECO:0007669"/>
    <property type="project" value="InterPro"/>
</dbReference>
<proteinExistence type="predicted"/>
<protein>
    <submittedName>
        <fullName evidence="10">Cytochrome c</fullName>
    </submittedName>
</protein>
<dbReference type="OrthoDB" id="7933886at2"/>
<keyword evidence="8" id="KW-0472">Membrane</keyword>
<dbReference type="AlphaFoldDB" id="A0A5R9FES0"/>
<evidence type="ECO:0000256" key="5">
    <source>
        <dbReference type="ARBA" id="ARBA00023004"/>
    </source>
</evidence>
<dbReference type="InterPro" id="IPR051811">
    <property type="entry name" value="Cytochrome_c550/c551-like"/>
</dbReference>
<dbReference type="PANTHER" id="PTHR37823:SF4">
    <property type="entry name" value="MENAQUINOL-CYTOCHROME C REDUCTASE CYTOCHROME B_C SUBUNIT"/>
    <property type="match status" value="1"/>
</dbReference>
<dbReference type="RefSeq" id="WP_138123155.1">
    <property type="nucleotide sequence ID" value="NZ_SWLG01000001.1"/>
</dbReference>
<sequence>MKKNPILPYVWTAVIGIILIISLSFYGLSQGEEAAGEKDQNKAAANPEEIFSQNCASCHGQNLEGVVGPALNKIGGKYSQDEIRSIIAEGKGSAMPAGLIEGEAADKVAAWLAEKK</sequence>
<evidence type="ECO:0000256" key="6">
    <source>
        <dbReference type="PIRSR" id="PIRSR000025-1"/>
    </source>
</evidence>
<comment type="caution">
    <text evidence="10">The sequence shown here is derived from an EMBL/GenBank/DDBJ whole genome shotgun (WGS) entry which is preliminary data.</text>
</comment>
<dbReference type="NCBIfam" id="NF045773">
    <property type="entry name" value="cytochro_C550"/>
    <property type="match status" value="1"/>
</dbReference>
<dbReference type="Pfam" id="PF13442">
    <property type="entry name" value="Cytochrome_CBB3"/>
    <property type="match status" value="1"/>
</dbReference>
<feature type="binding site" description="axial binding residue" evidence="7">
    <location>
        <position position="59"/>
    </location>
    <ligand>
        <name>heme c</name>
        <dbReference type="ChEBI" id="CHEBI:61717"/>
    </ligand>
    <ligandPart>
        <name>Fe</name>
        <dbReference type="ChEBI" id="CHEBI:18248"/>
    </ligandPart>
</feature>
<evidence type="ECO:0000256" key="8">
    <source>
        <dbReference type="SAM" id="Phobius"/>
    </source>
</evidence>
<evidence type="ECO:0000256" key="7">
    <source>
        <dbReference type="PIRSR" id="PIRSR000025-2"/>
    </source>
</evidence>
<evidence type="ECO:0000256" key="4">
    <source>
        <dbReference type="ARBA" id="ARBA00022982"/>
    </source>
</evidence>